<dbReference type="EMBL" id="BLJN01000002">
    <property type="protein sequence ID" value="GFE80558.1"/>
    <property type="molecule type" value="Genomic_DNA"/>
</dbReference>
<keyword evidence="4" id="KW-0119">Carbohydrate metabolism</keyword>
<dbReference type="SUPFAM" id="SSF51445">
    <property type="entry name" value="(Trans)glycosidases"/>
    <property type="match status" value="1"/>
</dbReference>
<evidence type="ECO:0000256" key="8">
    <source>
        <dbReference type="SAM" id="SignalP"/>
    </source>
</evidence>
<keyword evidence="6" id="KW-0624">Polysaccharide degradation</keyword>
<keyword evidence="2 7" id="KW-0378">Hydrolase</keyword>
<organism evidence="11 12">
    <name type="scientific">Steroidobacter agaridevorans</name>
    <dbReference type="NCBI Taxonomy" id="2695856"/>
    <lineage>
        <taxon>Bacteria</taxon>
        <taxon>Pseudomonadati</taxon>
        <taxon>Pseudomonadota</taxon>
        <taxon>Gammaproteobacteria</taxon>
        <taxon>Steroidobacterales</taxon>
        <taxon>Steroidobacteraceae</taxon>
        <taxon>Steroidobacter</taxon>
    </lineage>
</organism>
<evidence type="ECO:0000256" key="4">
    <source>
        <dbReference type="ARBA" id="ARBA00023277"/>
    </source>
</evidence>
<dbReference type="InterPro" id="IPR001547">
    <property type="entry name" value="Glyco_hydro_5"/>
</dbReference>
<evidence type="ECO:0000256" key="1">
    <source>
        <dbReference type="ARBA" id="ARBA00005641"/>
    </source>
</evidence>
<feature type="domain" description="Bacterial repeat" evidence="10">
    <location>
        <begin position="469"/>
        <end position="540"/>
    </location>
</feature>
<comment type="similarity">
    <text evidence="1 7">Belongs to the glycosyl hydrolase 5 (cellulase A) family.</text>
</comment>
<dbReference type="Gene3D" id="3.20.20.80">
    <property type="entry name" value="Glycosidases"/>
    <property type="match status" value="1"/>
</dbReference>
<dbReference type="InterPro" id="IPR017853">
    <property type="entry name" value="GH"/>
</dbReference>
<dbReference type="GO" id="GO:0008422">
    <property type="term" value="F:beta-glucosidase activity"/>
    <property type="evidence" value="ECO:0007669"/>
    <property type="project" value="TreeGrafter"/>
</dbReference>
<evidence type="ECO:0000256" key="6">
    <source>
        <dbReference type="ARBA" id="ARBA00023326"/>
    </source>
</evidence>
<dbReference type="GO" id="GO:0009986">
    <property type="term" value="C:cell surface"/>
    <property type="evidence" value="ECO:0007669"/>
    <property type="project" value="TreeGrafter"/>
</dbReference>
<evidence type="ECO:0008006" key="13">
    <source>
        <dbReference type="Google" id="ProtNLM"/>
    </source>
</evidence>
<dbReference type="Pfam" id="PF18998">
    <property type="entry name" value="Flg_new_2"/>
    <property type="match status" value="2"/>
</dbReference>
<evidence type="ECO:0000259" key="10">
    <source>
        <dbReference type="Pfam" id="PF18998"/>
    </source>
</evidence>
<evidence type="ECO:0000256" key="2">
    <source>
        <dbReference type="ARBA" id="ARBA00022801"/>
    </source>
</evidence>
<reference evidence="12" key="1">
    <citation type="submission" date="2020-01" db="EMBL/GenBank/DDBJ databases">
        <title>'Steroidobacter agaridevorans' sp. nov., agar-degrading bacteria isolated from rhizosphere soils.</title>
        <authorList>
            <person name="Ikenaga M."/>
            <person name="Kataoka M."/>
            <person name="Murouchi A."/>
            <person name="Katsuragi S."/>
            <person name="Sakai M."/>
        </authorList>
    </citation>
    <scope>NUCLEOTIDE SEQUENCE [LARGE SCALE GENOMIC DNA]</scope>
    <source>
        <strain evidence="12">YU21-B</strain>
    </source>
</reference>
<feature type="chain" id="PRO_5032669488" description="Endoglucanase" evidence="8">
    <location>
        <begin position="29"/>
        <end position="626"/>
    </location>
</feature>
<dbReference type="GO" id="GO:0005576">
    <property type="term" value="C:extracellular region"/>
    <property type="evidence" value="ECO:0007669"/>
    <property type="project" value="TreeGrafter"/>
</dbReference>
<evidence type="ECO:0000256" key="3">
    <source>
        <dbReference type="ARBA" id="ARBA00023001"/>
    </source>
</evidence>
<evidence type="ECO:0000313" key="11">
    <source>
        <dbReference type="EMBL" id="GFE80558.1"/>
    </source>
</evidence>
<proteinExistence type="inferred from homology"/>
<evidence type="ECO:0000256" key="7">
    <source>
        <dbReference type="RuleBase" id="RU361153"/>
    </source>
</evidence>
<keyword evidence="8" id="KW-0732">Signal</keyword>
<feature type="domain" description="Bacterial repeat" evidence="10">
    <location>
        <begin position="383"/>
        <end position="457"/>
    </location>
</feature>
<dbReference type="InterPro" id="IPR050386">
    <property type="entry name" value="Glycosyl_hydrolase_5"/>
</dbReference>
<dbReference type="AlphaFoldDB" id="A0A829YCJ5"/>
<evidence type="ECO:0000256" key="5">
    <source>
        <dbReference type="ARBA" id="ARBA00023295"/>
    </source>
</evidence>
<dbReference type="PANTHER" id="PTHR31297">
    <property type="entry name" value="GLUCAN ENDO-1,6-BETA-GLUCOSIDASE B"/>
    <property type="match status" value="1"/>
</dbReference>
<feature type="domain" description="Glycoside hydrolase family 5" evidence="9">
    <location>
        <begin position="56"/>
        <end position="339"/>
    </location>
</feature>
<feature type="signal peptide" evidence="8">
    <location>
        <begin position="1"/>
        <end position="28"/>
    </location>
</feature>
<dbReference type="PANTHER" id="PTHR31297:SF41">
    <property type="entry name" value="ENDOGLUCANASE, PUTATIVE (AFU_ORTHOLOGUE AFUA_5G01830)-RELATED"/>
    <property type="match status" value="1"/>
</dbReference>
<evidence type="ECO:0000313" key="12">
    <source>
        <dbReference type="Proteomes" id="UP000445000"/>
    </source>
</evidence>
<keyword evidence="3" id="KW-0136">Cellulose degradation</keyword>
<dbReference type="Proteomes" id="UP000445000">
    <property type="component" value="Unassembled WGS sequence"/>
</dbReference>
<evidence type="ECO:0000259" key="9">
    <source>
        <dbReference type="Pfam" id="PF00150"/>
    </source>
</evidence>
<dbReference type="Pfam" id="PF00150">
    <property type="entry name" value="Cellulase"/>
    <property type="match status" value="1"/>
</dbReference>
<gene>
    <name evidence="11" type="ORF">GCM10011487_25580</name>
</gene>
<accession>A0A829YCJ5</accession>
<comment type="caution">
    <text evidence="11">The sequence shown here is derived from an EMBL/GenBank/DDBJ whole genome shotgun (WGS) entry which is preliminary data.</text>
</comment>
<dbReference type="RefSeq" id="WP_161812227.1">
    <property type="nucleotide sequence ID" value="NZ_BLJN01000002.1"/>
</dbReference>
<dbReference type="InterPro" id="IPR044060">
    <property type="entry name" value="Bacterial_rp_domain"/>
</dbReference>
<sequence>MNGFKWSPLRRNVVLWAALLLAPIAAWSQTLPTATQVAAQIQLGWNLGNTLEAQCGETAWGNPAVTQAFINSVKAAGFNSIRIPAAWDCHANQSTMTIDAAWMARVKQVVDYAHGQGMYVILNIHWDGGWLEEHPLYSYQTAVNQKQSAYWTQIATAFRDYNERLLFAGTNEVHADYGTPTTEHITVQQSYNQTFVNAVRATGGNNASRTLVVQTYNTNAWHGLNYFTMPTDTIANRLIVEIHHYDPYDFTLNPSGSCLYWGAPYPSQSACTWAQEAYHDDLFSQVRNKWVNQNIPVIIGEYGVATRANLSLPARQYYLEYVNRAAAANGLKTYYWDNGVQPSQTNGFAIFDRNSGGVVDQGVLDAIKRGAGIGTPTNYTLTVTKAGAGSGTVASSPSGINCGGTCSASYSNGTSVTLTATAASGSSFAGWSGACSGTGTCTVAMTAARSVTATFNSTATTFSLGVTKMGTGSGTVTSAPSGINCGSTCTANYASGTSVTLTATAASGSTFGGWSGACTGTGACTVSMTAARNVTATFNTSGTGGTCSNPVSFTNNTGNFNTTGAVCYRTNQTVNGWGCSNFDGRTLTVGGQARTCGQLPLTRSADGYYYFSVTGGTYPWASIYAW</sequence>
<protein>
    <recommendedName>
        <fullName evidence="13">Endoglucanase</fullName>
    </recommendedName>
</protein>
<name>A0A829YCJ5_9GAMM</name>
<dbReference type="GO" id="GO:0030245">
    <property type="term" value="P:cellulose catabolic process"/>
    <property type="evidence" value="ECO:0007669"/>
    <property type="project" value="UniProtKB-KW"/>
</dbReference>
<keyword evidence="5 7" id="KW-0326">Glycosidase</keyword>
<keyword evidence="12" id="KW-1185">Reference proteome</keyword>